<accession>A0A916Y0X4</accession>
<keyword evidence="3" id="KW-1185">Reference proteome</keyword>
<dbReference type="InterPro" id="IPR001544">
    <property type="entry name" value="Aminotrans_IV"/>
</dbReference>
<dbReference type="InterPro" id="IPR043131">
    <property type="entry name" value="BCAT-like_N"/>
</dbReference>
<dbReference type="GO" id="GO:0008696">
    <property type="term" value="F:4-amino-4-deoxychorismate lyase activity"/>
    <property type="evidence" value="ECO:0007669"/>
    <property type="project" value="TreeGrafter"/>
</dbReference>
<dbReference type="PANTHER" id="PTHR42743">
    <property type="entry name" value="AMINO-ACID AMINOTRANSFERASE"/>
    <property type="match status" value="1"/>
</dbReference>
<dbReference type="EMBL" id="BMHO01000001">
    <property type="protein sequence ID" value="GGD25892.1"/>
    <property type="molecule type" value="Genomic_DNA"/>
</dbReference>
<dbReference type="SUPFAM" id="SSF56752">
    <property type="entry name" value="D-aminoacid aminotransferase-like PLP-dependent enzymes"/>
    <property type="match status" value="1"/>
</dbReference>
<reference evidence="2" key="1">
    <citation type="journal article" date="2014" name="Int. J. Syst. Evol. Microbiol.">
        <title>Complete genome sequence of Corynebacterium casei LMG S-19264T (=DSM 44701T), isolated from a smear-ripened cheese.</title>
        <authorList>
            <consortium name="US DOE Joint Genome Institute (JGI-PGF)"/>
            <person name="Walter F."/>
            <person name="Albersmeier A."/>
            <person name="Kalinowski J."/>
            <person name="Ruckert C."/>
        </authorList>
    </citation>
    <scope>NUCLEOTIDE SEQUENCE</scope>
    <source>
        <strain evidence="2">CGMCC 1.15152</strain>
    </source>
</reference>
<dbReference type="PANTHER" id="PTHR42743:SF2">
    <property type="entry name" value="AMINODEOXYCHORISMATE LYASE"/>
    <property type="match status" value="1"/>
</dbReference>
<evidence type="ECO:0000313" key="2">
    <source>
        <dbReference type="EMBL" id="GGD25892.1"/>
    </source>
</evidence>
<evidence type="ECO:0000256" key="1">
    <source>
        <dbReference type="ARBA" id="ARBA00009320"/>
    </source>
</evidence>
<proteinExistence type="inferred from homology"/>
<reference evidence="2" key="2">
    <citation type="submission" date="2020-09" db="EMBL/GenBank/DDBJ databases">
        <authorList>
            <person name="Sun Q."/>
            <person name="Zhou Y."/>
        </authorList>
    </citation>
    <scope>NUCLEOTIDE SEQUENCE</scope>
    <source>
        <strain evidence="2">CGMCC 1.15152</strain>
    </source>
</reference>
<dbReference type="RefSeq" id="WP_188710507.1">
    <property type="nucleotide sequence ID" value="NZ_BMHO01000001.1"/>
</dbReference>
<dbReference type="InterPro" id="IPR043132">
    <property type="entry name" value="BCAT-like_C"/>
</dbReference>
<protein>
    <recommendedName>
        <fullName evidence="4">Aminotransferase</fullName>
    </recommendedName>
</protein>
<dbReference type="AlphaFoldDB" id="A0A916Y0X4"/>
<dbReference type="Gene3D" id="3.30.470.10">
    <property type="match status" value="1"/>
</dbReference>
<comment type="caution">
    <text evidence="2">The sequence shown here is derived from an EMBL/GenBank/DDBJ whole genome shotgun (WGS) entry which is preliminary data.</text>
</comment>
<organism evidence="2 3">
    <name type="scientific">Microbacterium faecale</name>
    <dbReference type="NCBI Taxonomy" id="1804630"/>
    <lineage>
        <taxon>Bacteria</taxon>
        <taxon>Bacillati</taxon>
        <taxon>Actinomycetota</taxon>
        <taxon>Actinomycetes</taxon>
        <taxon>Micrococcales</taxon>
        <taxon>Microbacteriaceae</taxon>
        <taxon>Microbacterium</taxon>
    </lineage>
</organism>
<dbReference type="Gene3D" id="3.20.10.10">
    <property type="entry name" value="D-amino Acid Aminotransferase, subunit A, domain 2"/>
    <property type="match status" value="1"/>
</dbReference>
<dbReference type="InterPro" id="IPR050571">
    <property type="entry name" value="Class-IV_PLP-Dep_Aminotrnsfr"/>
</dbReference>
<dbReference type="GO" id="GO:0005829">
    <property type="term" value="C:cytosol"/>
    <property type="evidence" value="ECO:0007669"/>
    <property type="project" value="TreeGrafter"/>
</dbReference>
<gene>
    <name evidence="2" type="ORF">GCM10010915_02420</name>
</gene>
<dbReference type="GO" id="GO:0008153">
    <property type="term" value="P:4-aminobenzoate biosynthetic process"/>
    <property type="evidence" value="ECO:0007669"/>
    <property type="project" value="TreeGrafter"/>
</dbReference>
<name>A0A916Y0X4_9MICO</name>
<sequence length="254" mass="27096">MEQLDGTPATAADLRALAFAGLGHFTTMRVESGCVRGLGLHLARLVHDSRALFDAELDLDAVRARIRLAIADEPAIVLVRVTVFDPALTLERPGADAAPRILVSPRPASTGAVAPLRLRSTRFGRETPEIKHTGLFGSLYQRRLAQRAGFDDAVFIDDAGQLSEGPTWNIGFIRGDAVVWADGDALPGITRALVGGTSEPVSLAHLPQLDAAFATSSGVGIRPIASIDGHTWETDHPVFDQLRAAYAAVPLERL</sequence>
<dbReference type="Proteomes" id="UP000633205">
    <property type="component" value="Unassembled WGS sequence"/>
</dbReference>
<dbReference type="NCBIfam" id="NF006734">
    <property type="entry name" value="PRK09266.1"/>
    <property type="match status" value="1"/>
</dbReference>
<comment type="similarity">
    <text evidence="1">Belongs to the class-IV pyridoxal-phosphate-dependent aminotransferase family.</text>
</comment>
<dbReference type="Pfam" id="PF01063">
    <property type="entry name" value="Aminotran_4"/>
    <property type="match status" value="1"/>
</dbReference>
<evidence type="ECO:0000313" key="3">
    <source>
        <dbReference type="Proteomes" id="UP000633205"/>
    </source>
</evidence>
<dbReference type="InterPro" id="IPR036038">
    <property type="entry name" value="Aminotransferase-like"/>
</dbReference>
<evidence type="ECO:0008006" key="4">
    <source>
        <dbReference type="Google" id="ProtNLM"/>
    </source>
</evidence>